<sequence length="73" mass="8011">MKPLTCTEKNSKLLQLLQADERLTADETPAHDLHLWRSSSQQTICGGGGGFRLEGGWVVVLGGQWGWVVGFGW</sequence>
<accession>A0ABC8SJA7</accession>
<dbReference type="Proteomes" id="UP001642360">
    <property type="component" value="Unassembled WGS sequence"/>
</dbReference>
<protein>
    <submittedName>
        <fullName evidence="1">Uncharacterized protein</fullName>
    </submittedName>
</protein>
<reference evidence="1 2" key="1">
    <citation type="submission" date="2024-02" db="EMBL/GenBank/DDBJ databases">
        <authorList>
            <person name="Vignale AGUSTIN F."/>
            <person name="Sosa J E."/>
            <person name="Modenutti C."/>
        </authorList>
    </citation>
    <scope>NUCLEOTIDE SEQUENCE [LARGE SCALE GENOMIC DNA]</scope>
</reference>
<dbReference type="EMBL" id="CAUOFW020002970">
    <property type="protein sequence ID" value="CAK9157276.1"/>
    <property type="molecule type" value="Genomic_DNA"/>
</dbReference>
<gene>
    <name evidence="1" type="ORF">ILEXP_LOCUS25827</name>
</gene>
<dbReference type="AlphaFoldDB" id="A0ABC8SJA7"/>
<proteinExistence type="predicted"/>
<evidence type="ECO:0000313" key="2">
    <source>
        <dbReference type="Proteomes" id="UP001642360"/>
    </source>
</evidence>
<comment type="caution">
    <text evidence="1">The sequence shown here is derived from an EMBL/GenBank/DDBJ whole genome shotgun (WGS) entry which is preliminary data.</text>
</comment>
<organism evidence="1 2">
    <name type="scientific">Ilex paraguariensis</name>
    <name type="common">yerba mate</name>
    <dbReference type="NCBI Taxonomy" id="185542"/>
    <lineage>
        <taxon>Eukaryota</taxon>
        <taxon>Viridiplantae</taxon>
        <taxon>Streptophyta</taxon>
        <taxon>Embryophyta</taxon>
        <taxon>Tracheophyta</taxon>
        <taxon>Spermatophyta</taxon>
        <taxon>Magnoliopsida</taxon>
        <taxon>eudicotyledons</taxon>
        <taxon>Gunneridae</taxon>
        <taxon>Pentapetalae</taxon>
        <taxon>asterids</taxon>
        <taxon>campanulids</taxon>
        <taxon>Aquifoliales</taxon>
        <taxon>Aquifoliaceae</taxon>
        <taxon>Ilex</taxon>
    </lineage>
</organism>
<keyword evidence="2" id="KW-1185">Reference proteome</keyword>
<name>A0ABC8SJA7_9AQUA</name>
<evidence type="ECO:0000313" key="1">
    <source>
        <dbReference type="EMBL" id="CAK9157276.1"/>
    </source>
</evidence>